<dbReference type="RefSeq" id="WP_148136146.1">
    <property type="nucleotide sequence ID" value="NZ_CP017634.1"/>
</dbReference>
<name>A0A3G1KWJ5_FORW1</name>
<dbReference type="Proteomes" id="UP000323521">
    <property type="component" value="Chromosome"/>
</dbReference>
<evidence type="ECO:0000313" key="2">
    <source>
        <dbReference type="Proteomes" id="UP000323521"/>
    </source>
</evidence>
<dbReference type="KEGG" id="fwa:DCMF_20470"/>
<keyword evidence="2" id="KW-1185">Reference proteome</keyword>
<organism evidence="1 2">
    <name type="scientific">Formimonas warabiya</name>
    <dbReference type="NCBI Taxonomy" id="1761012"/>
    <lineage>
        <taxon>Bacteria</taxon>
        <taxon>Bacillati</taxon>
        <taxon>Bacillota</taxon>
        <taxon>Clostridia</taxon>
        <taxon>Eubacteriales</taxon>
        <taxon>Peptococcaceae</taxon>
        <taxon>Candidatus Formimonas</taxon>
    </lineage>
</organism>
<evidence type="ECO:0000313" key="1">
    <source>
        <dbReference type="EMBL" id="ATW26822.1"/>
    </source>
</evidence>
<accession>A0A3G1KWJ5</accession>
<reference evidence="1 2" key="1">
    <citation type="submission" date="2016-10" db="EMBL/GenBank/DDBJ databases">
        <title>Complete Genome Sequence of Peptococcaceae strain DCMF.</title>
        <authorList>
            <person name="Edwards R.J."/>
            <person name="Holland S.I."/>
            <person name="Deshpande N.P."/>
            <person name="Wong Y.K."/>
            <person name="Ertan H."/>
            <person name="Manefield M."/>
            <person name="Russell T.L."/>
            <person name="Lee M.J."/>
        </authorList>
    </citation>
    <scope>NUCLEOTIDE SEQUENCE [LARGE SCALE GENOMIC DNA]</scope>
    <source>
        <strain evidence="1 2">DCMF</strain>
    </source>
</reference>
<dbReference type="EMBL" id="CP017634">
    <property type="protein sequence ID" value="ATW26822.1"/>
    <property type="molecule type" value="Genomic_DNA"/>
</dbReference>
<sequence length="457" mass="51484">MKNPFTNILNTRGKRNSAVVALTVVLAVAILGTLVSRNVPKTSDEPGNTPPDMAALRGEYFDFAIKHRLDYIPFFEEGKAPTDSTEYLFWAFAVNLDNWGEDKGTMTRVYVDTAIHDHFEVGEIAHASMWKGWDYDGEKYVAVPGSISDKPVYALREYSADVIDKRTVYTITLAQCAYTTYPPSVEDMANYRTAIVSGDLSKLSVTRTETFRFYLNEETGEPVFLSHTLSPAQAFFENTGSSQPLTEGISSREKYYDYFAGHSRQVNPLFAIPNEEENALNANLMIFAFRNLEAADFQKGSTREEIDDILNKYFGRTVGEYITPYSEGLENGNVAPTAWSFHGCNRLVLTRLSAEDNGSFTGVFDVYEIPEGEENLAAIDKALREGDTGRYQSYFSQSATINWYEIEDESEPQGFYMRYNYIIPGKAQDWGISKGMSEGQVPLTPFLRLMRFVLTFG</sequence>
<dbReference type="AlphaFoldDB" id="A0A3G1KWJ5"/>
<protein>
    <submittedName>
        <fullName evidence="1">Uncharacterized protein</fullName>
    </submittedName>
</protein>
<gene>
    <name evidence="1" type="ORF">DCMF_20470</name>
</gene>
<proteinExistence type="predicted"/>